<dbReference type="EMBL" id="VDFV01000052">
    <property type="protein sequence ID" value="TNC63112.1"/>
    <property type="molecule type" value="Genomic_DNA"/>
</dbReference>
<comment type="caution">
    <text evidence="2">The sequence shown here is derived from an EMBL/GenBank/DDBJ whole genome shotgun (WGS) entry which is preliminary data.</text>
</comment>
<keyword evidence="3" id="KW-1185">Reference proteome</keyword>
<feature type="region of interest" description="Disordered" evidence="1">
    <location>
        <begin position="1"/>
        <end position="75"/>
    </location>
</feature>
<evidence type="ECO:0000256" key="1">
    <source>
        <dbReference type="SAM" id="MobiDB-lite"/>
    </source>
</evidence>
<dbReference type="OrthoDB" id="7597230at2"/>
<gene>
    <name evidence="2" type="ORF">FHG71_19695</name>
</gene>
<dbReference type="NCBIfam" id="NF041373">
    <property type="entry name" value="HGG_STG"/>
    <property type="match status" value="1"/>
</dbReference>
<name>A0A5C4NBN1_9RHOB</name>
<protein>
    <submittedName>
        <fullName evidence="2">Uncharacterized protein</fullName>
    </submittedName>
</protein>
<dbReference type="AlphaFoldDB" id="A0A5C4NBN1"/>
<organism evidence="2 3">
    <name type="scientific">Rubellimicrobium roseum</name>
    <dbReference type="NCBI Taxonomy" id="687525"/>
    <lineage>
        <taxon>Bacteria</taxon>
        <taxon>Pseudomonadati</taxon>
        <taxon>Pseudomonadota</taxon>
        <taxon>Alphaproteobacteria</taxon>
        <taxon>Rhodobacterales</taxon>
        <taxon>Roseobacteraceae</taxon>
        <taxon>Rubellimicrobium</taxon>
    </lineage>
</organism>
<dbReference type="Proteomes" id="UP000305709">
    <property type="component" value="Unassembled WGS sequence"/>
</dbReference>
<dbReference type="RefSeq" id="WP_139083405.1">
    <property type="nucleotide sequence ID" value="NZ_VDFV01000052.1"/>
</dbReference>
<sequence>MRSPARPPGHRAPCGALTRKKQPCRALSEPGRQRCRFHGGQSTGPKTPEGRARIAEAQRRRWAAWRATKKAQEDG</sequence>
<evidence type="ECO:0000313" key="2">
    <source>
        <dbReference type="EMBL" id="TNC63112.1"/>
    </source>
</evidence>
<evidence type="ECO:0000313" key="3">
    <source>
        <dbReference type="Proteomes" id="UP000305709"/>
    </source>
</evidence>
<accession>A0A5C4NBN1</accession>
<proteinExistence type="predicted"/>
<feature type="compositionally biased region" description="Basic residues" evidence="1">
    <location>
        <begin position="60"/>
        <end position="69"/>
    </location>
</feature>
<dbReference type="InterPro" id="IPR047675">
    <property type="entry name" value="Putative_zinc-bd"/>
</dbReference>
<feature type="compositionally biased region" description="Basic and acidic residues" evidence="1">
    <location>
        <begin position="48"/>
        <end position="59"/>
    </location>
</feature>
<reference evidence="2 3" key="1">
    <citation type="submission" date="2019-06" db="EMBL/GenBank/DDBJ databases">
        <authorList>
            <person name="Jiang L."/>
        </authorList>
    </citation>
    <scope>NUCLEOTIDE SEQUENCE [LARGE SCALE GENOMIC DNA]</scope>
    <source>
        <strain evidence="2 3">YIM 48858</strain>
    </source>
</reference>